<dbReference type="InterPro" id="IPR036291">
    <property type="entry name" value="NAD(P)-bd_dom_sf"/>
</dbReference>
<dbReference type="GO" id="GO:0003939">
    <property type="term" value="F:L-iditol 2-dehydrogenase (NAD+) activity"/>
    <property type="evidence" value="ECO:0007669"/>
    <property type="project" value="UniProtKB-EC"/>
</dbReference>
<dbReference type="Pfam" id="PF00106">
    <property type="entry name" value="adh_short"/>
    <property type="match status" value="1"/>
</dbReference>
<evidence type="ECO:0000313" key="3">
    <source>
        <dbReference type="EMBL" id="MPN15261.1"/>
    </source>
</evidence>
<dbReference type="PROSITE" id="PS00061">
    <property type="entry name" value="ADH_SHORT"/>
    <property type="match status" value="1"/>
</dbReference>
<dbReference type="PANTHER" id="PTHR42760:SF133">
    <property type="entry name" value="3-OXOACYL-[ACYL-CARRIER-PROTEIN] REDUCTASE"/>
    <property type="match status" value="1"/>
</dbReference>
<dbReference type="InterPro" id="IPR002347">
    <property type="entry name" value="SDR_fam"/>
</dbReference>
<dbReference type="InterPro" id="IPR020904">
    <property type="entry name" value="Sc_DH/Rdtase_CS"/>
</dbReference>
<dbReference type="EC" id="1.1.1.14" evidence="3"/>
<name>A0A645FLI1_9ZZZZ</name>
<dbReference type="PRINTS" id="PR00080">
    <property type="entry name" value="SDRFAMILY"/>
</dbReference>
<evidence type="ECO:0000256" key="2">
    <source>
        <dbReference type="ARBA" id="ARBA00023002"/>
    </source>
</evidence>
<dbReference type="GO" id="GO:0048038">
    <property type="term" value="F:quinone binding"/>
    <property type="evidence" value="ECO:0007669"/>
    <property type="project" value="TreeGrafter"/>
</dbReference>
<dbReference type="Gene3D" id="3.40.50.720">
    <property type="entry name" value="NAD(P)-binding Rossmann-like Domain"/>
    <property type="match status" value="1"/>
</dbReference>
<dbReference type="PRINTS" id="PR00081">
    <property type="entry name" value="GDHRDH"/>
</dbReference>
<sequence>MSLTSDRIQGKVCVVTGAAKSIGFAIAEKYAQSGAKVVLIDIDPLVEASAKSLADKGYTAKAYVLNITNRDAVLKCFEDIVATYGDVYALVNNAGVVDTRPFEENDEAILDKMFKVNVYGTTYCMQGALPSMKKNKQGKIINFASKSGKTGSALMGPYSAAKGAVIVLTQALAFEVAKDNINVNAVCPGITDATGVWSSVSRGYVENMKMERDAIVKKFTEKVPLGRLTDIQDVVEFVFFLTASADYCTGQAFNITGGREMH</sequence>
<dbReference type="FunFam" id="3.40.50.720:FF:000084">
    <property type="entry name" value="Short-chain dehydrogenase reductase"/>
    <property type="match status" value="1"/>
</dbReference>
<dbReference type="EMBL" id="VSSQ01061985">
    <property type="protein sequence ID" value="MPN15261.1"/>
    <property type="molecule type" value="Genomic_DNA"/>
</dbReference>
<keyword evidence="2 3" id="KW-0560">Oxidoreductase</keyword>
<organism evidence="3">
    <name type="scientific">bioreactor metagenome</name>
    <dbReference type="NCBI Taxonomy" id="1076179"/>
    <lineage>
        <taxon>unclassified sequences</taxon>
        <taxon>metagenomes</taxon>
        <taxon>ecological metagenomes</taxon>
    </lineage>
</organism>
<proteinExistence type="inferred from homology"/>
<dbReference type="CDD" id="cd05233">
    <property type="entry name" value="SDR_c"/>
    <property type="match status" value="1"/>
</dbReference>
<evidence type="ECO:0000256" key="1">
    <source>
        <dbReference type="ARBA" id="ARBA00006484"/>
    </source>
</evidence>
<protein>
    <submittedName>
        <fullName evidence="3">Sorbitol dehydrogenase</fullName>
        <ecNumber evidence="3">1.1.1.14</ecNumber>
    </submittedName>
</protein>
<gene>
    <name evidence="3" type="primary">polS_4</name>
    <name evidence="3" type="ORF">SDC9_162591</name>
</gene>
<comment type="similarity">
    <text evidence="1">Belongs to the short-chain dehydrogenases/reductases (SDR) family.</text>
</comment>
<dbReference type="SUPFAM" id="SSF51735">
    <property type="entry name" value="NAD(P)-binding Rossmann-fold domains"/>
    <property type="match status" value="1"/>
</dbReference>
<comment type="caution">
    <text evidence="3">The sequence shown here is derived from an EMBL/GenBank/DDBJ whole genome shotgun (WGS) entry which is preliminary data.</text>
</comment>
<dbReference type="AlphaFoldDB" id="A0A645FLI1"/>
<dbReference type="GO" id="GO:0006633">
    <property type="term" value="P:fatty acid biosynthetic process"/>
    <property type="evidence" value="ECO:0007669"/>
    <property type="project" value="TreeGrafter"/>
</dbReference>
<dbReference type="PANTHER" id="PTHR42760">
    <property type="entry name" value="SHORT-CHAIN DEHYDROGENASES/REDUCTASES FAMILY MEMBER"/>
    <property type="match status" value="1"/>
</dbReference>
<accession>A0A645FLI1</accession>
<reference evidence="3" key="1">
    <citation type="submission" date="2019-08" db="EMBL/GenBank/DDBJ databases">
        <authorList>
            <person name="Kucharzyk K."/>
            <person name="Murdoch R.W."/>
            <person name="Higgins S."/>
            <person name="Loffler F."/>
        </authorList>
    </citation>
    <scope>NUCLEOTIDE SEQUENCE</scope>
</reference>